<organism evidence="2 3">
    <name type="scientific">Oryza sativa subsp. japonica</name>
    <name type="common">Rice</name>
    <dbReference type="NCBI Taxonomy" id="39947"/>
    <lineage>
        <taxon>Eukaryota</taxon>
        <taxon>Viridiplantae</taxon>
        <taxon>Streptophyta</taxon>
        <taxon>Embryophyta</taxon>
        <taxon>Tracheophyta</taxon>
        <taxon>Spermatophyta</taxon>
        <taxon>Magnoliopsida</taxon>
        <taxon>Liliopsida</taxon>
        <taxon>Poales</taxon>
        <taxon>Poaceae</taxon>
        <taxon>BOP clade</taxon>
        <taxon>Oryzoideae</taxon>
        <taxon>Oryzeae</taxon>
        <taxon>Oryzinae</taxon>
        <taxon>Oryza</taxon>
        <taxon>Oryza sativa</taxon>
    </lineage>
</organism>
<feature type="compositionally biased region" description="Low complexity" evidence="1">
    <location>
        <begin position="65"/>
        <end position="77"/>
    </location>
</feature>
<dbReference type="Gramene" id="Os11t0556466-00">
    <property type="protein sequence ID" value="Os11t0556466-00"/>
    <property type="gene ID" value="Os11g0556466"/>
</dbReference>
<evidence type="ECO:0000313" key="3">
    <source>
        <dbReference type="Proteomes" id="UP000059680"/>
    </source>
</evidence>
<keyword evidence="3" id="KW-1185">Reference proteome</keyword>
<name>A0A0P0Y3F5_ORYSJ</name>
<feature type="non-terminal residue" evidence="2">
    <location>
        <position position="1"/>
    </location>
</feature>
<reference evidence="2 3" key="3">
    <citation type="journal article" date="2013" name="Rice">
        <title>Improvement of the Oryza sativa Nipponbare reference genome using next generation sequence and optical map data.</title>
        <authorList>
            <person name="Kawahara Y."/>
            <person name="de la Bastide M."/>
            <person name="Hamilton J.P."/>
            <person name="Kanamori H."/>
            <person name="McCombie W.R."/>
            <person name="Ouyang S."/>
            <person name="Schwartz D.C."/>
            <person name="Tanaka T."/>
            <person name="Wu J."/>
            <person name="Zhou S."/>
            <person name="Childs K.L."/>
            <person name="Davidson R.M."/>
            <person name="Lin H."/>
            <person name="Quesada-Ocampo L."/>
            <person name="Vaillancourt B."/>
            <person name="Sakai H."/>
            <person name="Lee S.S."/>
            <person name="Kim J."/>
            <person name="Numa H."/>
            <person name="Itoh T."/>
            <person name="Buell C.R."/>
            <person name="Matsumoto T."/>
        </authorList>
    </citation>
    <scope>NUCLEOTIDE SEQUENCE [LARGE SCALE GENOMIC DNA]</scope>
    <source>
        <strain evidence="3">cv. Nipponbare</strain>
    </source>
</reference>
<sequence>DQRHGGCGSVAAAHERAQVARRLGEVRSRRRPGYSRRAGTPSIISVDRARLREAAQHGKQQATVPAGEASASAPAAAREQVGAEPVTPAGSEQFQRQCVSSRRRLPWQQHAIEQAMIWAASISSMGS</sequence>
<evidence type="ECO:0000313" key="2">
    <source>
        <dbReference type="EMBL" id="BAT14448.1"/>
    </source>
</evidence>
<gene>
    <name evidence="2" type="ordered locus">Os11g0556466</name>
    <name evidence="2" type="ORF">OSNPB_110556466</name>
</gene>
<feature type="region of interest" description="Disordered" evidence="1">
    <location>
        <begin position="53"/>
        <end position="103"/>
    </location>
</feature>
<dbReference type="InParanoid" id="A0A0P0Y3F5"/>
<dbReference type="EMBL" id="AP014967">
    <property type="protein sequence ID" value="BAT14448.1"/>
    <property type="molecule type" value="Genomic_DNA"/>
</dbReference>
<feature type="compositionally biased region" description="Basic and acidic residues" evidence="1">
    <location>
        <begin position="13"/>
        <end position="27"/>
    </location>
</feature>
<feature type="compositionally biased region" description="Polar residues" evidence="1">
    <location>
        <begin position="90"/>
        <end position="100"/>
    </location>
</feature>
<dbReference type="Proteomes" id="UP000059680">
    <property type="component" value="Chromosome 11"/>
</dbReference>
<protein>
    <submittedName>
        <fullName evidence="2">Os11g0556466 protein</fullName>
    </submittedName>
</protein>
<reference evidence="3" key="1">
    <citation type="journal article" date="2005" name="Nature">
        <title>The map-based sequence of the rice genome.</title>
        <authorList>
            <consortium name="International rice genome sequencing project (IRGSP)"/>
            <person name="Matsumoto T."/>
            <person name="Wu J."/>
            <person name="Kanamori H."/>
            <person name="Katayose Y."/>
            <person name="Fujisawa M."/>
            <person name="Namiki N."/>
            <person name="Mizuno H."/>
            <person name="Yamamoto K."/>
            <person name="Antonio B.A."/>
            <person name="Baba T."/>
            <person name="Sakata K."/>
            <person name="Nagamura Y."/>
            <person name="Aoki H."/>
            <person name="Arikawa K."/>
            <person name="Arita K."/>
            <person name="Bito T."/>
            <person name="Chiden Y."/>
            <person name="Fujitsuka N."/>
            <person name="Fukunaka R."/>
            <person name="Hamada M."/>
            <person name="Harada C."/>
            <person name="Hayashi A."/>
            <person name="Hijishita S."/>
            <person name="Honda M."/>
            <person name="Hosokawa S."/>
            <person name="Ichikawa Y."/>
            <person name="Idonuma A."/>
            <person name="Iijima M."/>
            <person name="Ikeda M."/>
            <person name="Ikeno M."/>
            <person name="Ito K."/>
            <person name="Ito S."/>
            <person name="Ito T."/>
            <person name="Ito Y."/>
            <person name="Ito Y."/>
            <person name="Iwabuchi A."/>
            <person name="Kamiya K."/>
            <person name="Karasawa W."/>
            <person name="Kurita K."/>
            <person name="Katagiri S."/>
            <person name="Kikuta A."/>
            <person name="Kobayashi H."/>
            <person name="Kobayashi N."/>
            <person name="Machita K."/>
            <person name="Maehara T."/>
            <person name="Masukawa M."/>
            <person name="Mizubayashi T."/>
            <person name="Mukai Y."/>
            <person name="Nagasaki H."/>
            <person name="Nagata Y."/>
            <person name="Naito S."/>
            <person name="Nakashima M."/>
            <person name="Nakama Y."/>
            <person name="Nakamichi Y."/>
            <person name="Nakamura M."/>
            <person name="Meguro A."/>
            <person name="Negishi M."/>
            <person name="Ohta I."/>
            <person name="Ohta T."/>
            <person name="Okamoto M."/>
            <person name="Ono N."/>
            <person name="Saji S."/>
            <person name="Sakaguchi M."/>
            <person name="Sakai K."/>
            <person name="Shibata M."/>
            <person name="Shimokawa T."/>
            <person name="Song J."/>
            <person name="Takazaki Y."/>
            <person name="Terasawa K."/>
            <person name="Tsugane M."/>
            <person name="Tsuji K."/>
            <person name="Ueda S."/>
            <person name="Waki K."/>
            <person name="Yamagata H."/>
            <person name="Yamamoto M."/>
            <person name="Yamamoto S."/>
            <person name="Yamane H."/>
            <person name="Yoshiki S."/>
            <person name="Yoshihara R."/>
            <person name="Yukawa K."/>
            <person name="Zhong H."/>
            <person name="Yano M."/>
            <person name="Yuan Q."/>
            <person name="Ouyang S."/>
            <person name="Liu J."/>
            <person name="Jones K.M."/>
            <person name="Gansberger K."/>
            <person name="Moffat K."/>
            <person name="Hill J."/>
            <person name="Bera J."/>
            <person name="Fadrosh D."/>
            <person name="Jin S."/>
            <person name="Johri S."/>
            <person name="Kim M."/>
            <person name="Overton L."/>
            <person name="Reardon M."/>
            <person name="Tsitrin T."/>
            <person name="Vuong H."/>
            <person name="Weaver B."/>
            <person name="Ciecko A."/>
            <person name="Tallon L."/>
            <person name="Jackson J."/>
            <person name="Pai G."/>
            <person name="Aken S.V."/>
            <person name="Utterback T."/>
            <person name="Reidmuller S."/>
            <person name="Feldblyum T."/>
            <person name="Hsiao J."/>
            <person name="Zismann V."/>
            <person name="Iobst S."/>
            <person name="de Vazeille A.R."/>
            <person name="Buell C.R."/>
            <person name="Ying K."/>
            <person name="Li Y."/>
            <person name="Lu T."/>
            <person name="Huang Y."/>
            <person name="Zhao Q."/>
            <person name="Feng Q."/>
            <person name="Zhang L."/>
            <person name="Zhu J."/>
            <person name="Weng Q."/>
            <person name="Mu J."/>
            <person name="Lu Y."/>
            <person name="Fan D."/>
            <person name="Liu Y."/>
            <person name="Guan J."/>
            <person name="Zhang Y."/>
            <person name="Yu S."/>
            <person name="Liu X."/>
            <person name="Zhang Y."/>
            <person name="Hong G."/>
            <person name="Han B."/>
            <person name="Choisne N."/>
            <person name="Demange N."/>
            <person name="Orjeda G."/>
            <person name="Samain S."/>
            <person name="Cattolico L."/>
            <person name="Pelletier E."/>
            <person name="Couloux A."/>
            <person name="Segurens B."/>
            <person name="Wincker P."/>
            <person name="D'Hont A."/>
            <person name="Scarpelli C."/>
            <person name="Weissenbach J."/>
            <person name="Salanoubat M."/>
            <person name="Quetier F."/>
            <person name="Yu Y."/>
            <person name="Kim H.R."/>
            <person name="Rambo T."/>
            <person name="Currie J."/>
            <person name="Collura K."/>
            <person name="Luo M."/>
            <person name="Yang T."/>
            <person name="Ammiraju J.S.S."/>
            <person name="Engler F."/>
            <person name="Soderlund C."/>
            <person name="Wing R.A."/>
            <person name="Palmer L.E."/>
            <person name="de la Bastide M."/>
            <person name="Spiegel L."/>
            <person name="Nascimento L."/>
            <person name="Zutavern T."/>
            <person name="O'Shaughnessy A."/>
            <person name="Dike S."/>
            <person name="Dedhia N."/>
            <person name="Preston R."/>
            <person name="Balija V."/>
            <person name="McCombie W.R."/>
            <person name="Chow T."/>
            <person name="Chen H."/>
            <person name="Chung M."/>
            <person name="Chen C."/>
            <person name="Shaw J."/>
            <person name="Wu H."/>
            <person name="Hsiao K."/>
            <person name="Chao Y."/>
            <person name="Chu M."/>
            <person name="Cheng C."/>
            <person name="Hour A."/>
            <person name="Lee P."/>
            <person name="Lin S."/>
            <person name="Lin Y."/>
            <person name="Liou J."/>
            <person name="Liu S."/>
            <person name="Hsing Y."/>
            <person name="Raghuvanshi S."/>
            <person name="Mohanty A."/>
            <person name="Bharti A.K."/>
            <person name="Gaur A."/>
            <person name="Gupta V."/>
            <person name="Kumar D."/>
            <person name="Ravi V."/>
            <person name="Vij S."/>
            <person name="Kapur A."/>
            <person name="Khurana P."/>
            <person name="Khurana P."/>
            <person name="Khurana J.P."/>
            <person name="Tyagi A.K."/>
            <person name="Gaikwad K."/>
            <person name="Singh A."/>
            <person name="Dalal V."/>
            <person name="Srivastava S."/>
            <person name="Dixit A."/>
            <person name="Pal A.K."/>
            <person name="Ghazi I.A."/>
            <person name="Yadav M."/>
            <person name="Pandit A."/>
            <person name="Bhargava A."/>
            <person name="Sureshbabu K."/>
            <person name="Batra K."/>
            <person name="Sharma T.R."/>
            <person name="Mohapatra T."/>
            <person name="Singh N.K."/>
            <person name="Messing J."/>
            <person name="Nelson A.B."/>
            <person name="Fuks G."/>
            <person name="Kavchok S."/>
            <person name="Keizer G."/>
            <person name="Linton E."/>
            <person name="Llaca V."/>
            <person name="Song R."/>
            <person name="Tanyolac B."/>
            <person name="Young S."/>
            <person name="Ho-Il K."/>
            <person name="Hahn J.H."/>
            <person name="Sangsakoo G."/>
            <person name="Vanavichit A."/>
            <person name="de Mattos Luiz.A.T."/>
            <person name="Zimmer P.D."/>
            <person name="Malone G."/>
            <person name="Dellagostin O."/>
            <person name="de Oliveira A.C."/>
            <person name="Bevan M."/>
            <person name="Bancroft I."/>
            <person name="Minx P."/>
            <person name="Cordum H."/>
            <person name="Wilson R."/>
            <person name="Cheng Z."/>
            <person name="Jin W."/>
            <person name="Jiang J."/>
            <person name="Leong S.A."/>
            <person name="Iwama H."/>
            <person name="Gojobori T."/>
            <person name="Itoh T."/>
            <person name="Niimura Y."/>
            <person name="Fujii Y."/>
            <person name="Habara T."/>
            <person name="Sakai H."/>
            <person name="Sato Y."/>
            <person name="Wilson G."/>
            <person name="Kumar K."/>
            <person name="McCouch S."/>
            <person name="Juretic N."/>
            <person name="Hoen D."/>
            <person name="Wright S."/>
            <person name="Bruskiewich R."/>
            <person name="Bureau T."/>
            <person name="Miyao A."/>
            <person name="Hirochika H."/>
            <person name="Nishikawa T."/>
            <person name="Kadowaki K."/>
            <person name="Sugiura M."/>
            <person name="Burr B."/>
            <person name="Sasaki T."/>
        </authorList>
    </citation>
    <scope>NUCLEOTIDE SEQUENCE [LARGE SCALE GENOMIC DNA]</scope>
    <source>
        <strain evidence="3">cv. Nipponbare</strain>
    </source>
</reference>
<dbReference type="PaxDb" id="39947-A0A0P0Y3F5"/>
<proteinExistence type="predicted"/>
<evidence type="ECO:0000256" key="1">
    <source>
        <dbReference type="SAM" id="MobiDB-lite"/>
    </source>
</evidence>
<dbReference type="AlphaFoldDB" id="A0A0P0Y3F5"/>
<feature type="region of interest" description="Disordered" evidence="1">
    <location>
        <begin position="1"/>
        <end position="41"/>
    </location>
</feature>
<accession>A0A0P0Y3F5</accession>
<reference evidence="2 3" key="2">
    <citation type="journal article" date="2013" name="Plant Cell Physiol.">
        <title>Rice Annotation Project Database (RAP-DB): an integrative and interactive database for rice genomics.</title>
        <authorList>
            <person name="Sakai H."/>
            <person name="Lee S.S."/>
            <person name="Tanaka T."/>
            <person name="Numa H."/>
            <person name="Kim J."/>
            <person name="Kawahara Y."/>
            <person name="Wakimoto H."/>
            <person name="Yang C.C."/>
            <person name="Iwamoto M."/>
            <person name="Abe T."/>
            <person name="Yamada Y."/>
            <person name="Muto A."/>
            <person name="Inokuchi H."/>
            <person name="Ikemura T."/>
            <person name="Matsumoto T."/>
            <person name="Sasaki T."/>
            <person name="Itoh T."/>
        </authorList>
    </citation>
    <scope>NUCLEOTIDE SEQUENCE [LARGE SCALE GENOMIC DNA]</scope>
    <source>
        <strain evidence="3">cv. Nipponbare</strain>
    </source>
</reference>